<dbReference type="EMBL" id="JAHRIQ010069674">
    <property type="protein sequence ID" value="MEQ2243066.1"/>
    <property type="molecule type" value="Genomic_DNA"/>
</dbReference>
<keyword evidence="2" id="KW-1185">Reference proteome</keyword>
<organism evidence="1 2">
    <name type="scientific">Ilyodon furcidens</name>
    <name type="common">goldbreast splitfin</name>
    <dbReference type="NCBI Taxonomy" id="33524"/>
    <lineage>
        <taxon>Eukaryota</taxon>
        <taxon>Metazoa</taxon>
        <taxon>Chordata</taxon>
        <taxon>Craniata</taxon>
        <taxon>Vertebrata</taxon>
        <taxon>Euteleostomi</taxon>
        <taxon>Actinopterygii</taxon>
        <taxon>Neopterygii</taxon>
        <taxon>Teleostei</taxon>
        <taxon>Neoteleostei</taxon>
        <taxon>Acanthomorphata</taxon>
        <taxon>Ovalentaria</taxon>
        <taxon>Atherinomorphae</taxon>
        <taxon>Cyprinodontiformes</taxon>
        <taxon>Goodeidae</taxon>
        <taxon>Ilyodon</taxon>
    </lineage>
</organism>
<accession>A0ABV0UFR1</accession>
<protein>
    <submittedName>
        <fullName evidence="1">Uncharacterized protein</fullName>
    </submittedName>
</protein>
<sequence>MKVQLLLAHLSKKQAAIKTSCSLLIALGLELKMIHLRHAVGMSFSAGIGKLVRVDGKIDGGKYSTIRGIKPARGCRLKRGQRSTFHRDNDIQHNIQHTGKKYSQSFNGVVFNRPFKNQIKIQMIICGKT</sequence>
<proteinExistence type="predicted"/>
<gene>
    <name evidence="1" type="ORF">ILYODFUR_003190</name>
</gene>
<evidence type="ECO:0000313" key="1">
    <source>
        <dbReference type="EMBL" id="MEQ2243066.1"/>
    </source>
</evidence>
<dbReference type="Proteomes" id="UP001482620">
    <property type="component" value="Unassembled WGS sequence"/>
</dbReference>
<name>A0ABV0UFR1_9TELE</name>
<evidence type="ECO:0000313" key="2">
    <source>
        <dbReference type="Proteomes" id="UP001482620"/>
    </source>
</evidence>
<comment type="caution">
    <text evidence="1">The sequence shown here is derived from an EMBL/GenBank/DDBJ whole genome shotgun (WGS) entry which is preliminary data.</text>
</comment>
<reference evidence="1 2" key="1">
    <citation type="submission" date="2021-06" db="EMBL/GenBank/DDBJ databases">
        <authorList>
            <person name="Palmer J.M."/>
        </authorList>
    </citation>
    <scope>NUCLEOTIDE SEQUENCE [LARGE SCALE GENOMIC DNA]</scope>
    <source>
        <strain evidence="2">if_2019</strain>
        <tissue evidence="1">Muscle</tissue>
    </source>
</reference>